<evidence type="ECO:0000313" key="2">
    <source>
        <dbReference type="Proteomes" id="UP000823775"/>
    </source>
</evidence>
<reference evidence="1 2" key="1">
    <citation type="journal article" date="2021" name="BMC Genomics">
        <title>Datura genome reveals duplications of psychoactive alkaloid biosynthetic genes and high mutation rate following tissue culture.</title>
        <authorList>
            <person name="Rajewski A."/>
            <person name="Carter-House D."/>
            <person name="Stajich J."/>
            <person name="Litt A."/>
        </authorList>
    </citation>
    <scope>NUCLEOTIDE SEQUENCE [LARGE SCALE GENOMIC DNA]</scope>
    <source>
        <strain evidence="1">AR-01</strain>
    </source>
</reference>
<organism evidence="1 2">
    <name type="scientific">Datura stramonium</name>
    <name type="common">Jimsonweed</name>
    <name type="synonym">Common thornapple</name>
    <dbReference type="NCBI Taxonomy" id="4076"/>
    <lineage>
        <taxon>Eukaryota</taxon>
        <taxon>Viridiplantae</taxon>
        <taxon>Streptophyta</taxon>
        <taxon>Embryophyta</taxon>
        <taxon>Tracheophyta</taxon>
        <taxon>Spermatophyta</taxon>
        <taxon>Magnoliopsida</taxon>
        <taxon>eudicotyledons</taxon>
        <taxon>Gunneridae</taxon>
        <taxon>Pentapetalae</taxon>
        <taxon>asterids</taxon>
        <taxon>lamiids</taxon>
        <taxon>Solanales</taxon>
        <taxon>Solanaceae</taxon>
        <taxon>Solanoideae</taxon>
        <taxon>Datureae</taxon>
        <taxon>Datura</taxon>
    </lineage>
</organism>
<dbReference type="Proteomes" id="UP000823775">
    <property type="component" value="Unassembled WGS sequence"/>
</dbReference>
<proteinExistence type="predicted"/>
<gene>
    <name evidence="1" type="ORF">HAX54_017150</name>
</gene>
<sequence length="113" mass="12833">MSVAAYLKYPSNTESTKKRLFFVWTYGEPLLLQKKRNIRKIYASWCLCAKRDRSRSFVTASSCCTLVLEMGNLKNDKGVNVRMGTHHQESMEAAPLAVIWTLWSLGTQGSLRG</sequence>
<evidence type="ECO:0000313" key="1">
    <source>
        <dbReference type="EMBL" id="MCD9559280.1"/>
    </source>
</evidence>
<comment type="caution">
    <text evidence="1">The sequence shown here is derived from an EMBL/GenBank/DDBJ whole genome shotgun (WGS) entry which is preliminary data.</text>
</comment>
<accession>A0ABS8UMF7</accession>
<dbReference type="EMBL" id="JACEIK010002123">
    <property type="protein sequence ID" value="MCD9559280.1"/>
    <property type="molecule type" value="Genomic_DNA"/>
</dbReference>
<keyword evidence="2" id="KW-1185">Reference proteome</keyword>
<name>A0ABS8UMF7_DATST</name>
<protein>
    <submittedName>
        <fullName evidence="1">Uncharacterized protein</fullName>
    </submittedName>
</protein>